<protein>
    <submittedName>
        <fullName evidence="11">AAEL000007-PA</fullName>
    </submittedName>
</protein>
<evidence type="ECO:0000256" key="1">
    <source>
        <dbReference type="ARBA" id="ARBA00004651"/>
    </source>
</evidence>
<keyword evidence="8" id="KW-0325">Glycoprotein</keyword>
<evidence type="ECO:0000256" key="9">
    <source>
        <dbReference type="SAM" id="Phobius"/>
    </source>
</evidence>
<gene>
    <name evidence="11" type="ORF">AaeL_AAEL000007</name>
</gene>
<evidence type="ECO:0000259" key="10">
    <source>
        <dbReference type="Pfam" id="PF00060"/>
    </source>
</evidence>
<reference evidence="11" key="3">
    <citation type="submission" date="2012-09" db="EMBL/GenBank/DDBJ databases">
        <authorList>
            <consortium name="VectorBase"/>
        </authorList>
    </citation>
    <scope>NUCLEOTIDE SEQUENCE</scope>
    <source>
        <strain evidence="11">Liverpool</strain>
    </source>
</reference>
<accession>Q0C756</accession>
<dbReference type="EMBL" id="CH477186">
    <property type="protein sequence ID" value="EAT48971.1"/>
    <property type="molecule type" value="Genomic_DNA"/>
</dbReference>
<feature type="transmembrane region" description="Helical" evidence="9">
    <location>
        <begin position="265"/>
        <end position="287"/>
    </location>
</feature>
<dbReference type="InterPro" id="IPR052192">
    <property type="entry name" value="Insect_Ionotropic_Sensory_Rcpt"/>
</dbReference>
<feature type="transmembrane region" description="Helical" evidence="9">
    <location>
        <begin position="326"/>
        <end position="346"/>
    </location>
</feature>
<feature type="transmembrane region" description="Helical" evidence="9">
    <location>
        <begin position="523"/>
        <end position="543"/>
    </location>
</feature>
<evidence type="ECO:0000256" key="8">
    <source>
        <dbReference type="ARBA" id="ARBA00023180"/>
    </source>
</evidence>
<dbReference type="VEuPathDB" id="VectorBase:AAEL000066"/>
<dbReference type="SUPFAM" id="SSF53850">
    <property type="entry name" value="Periplasmic binding protein-like II"/>
    <property type="match status" value="1"/>
</dbReference>
<dbReference type="STRING" id="7159.Q0C756"/>
<dbReference type="GO" id="GO:0015276">
    <property type="term" value="F:ligand-gated monoatomic ion channel activity"/>
    <property type="evidence" value="ECO:0007669"/>
    <property type="project" value="InterPro"/>
</dbReference>
<sequence length="551" mass="62914">MMDSIENGCQSFIITQQASQTFLDDFNFLHDRTITQHSNKKIIILIDSQTSEMATDQIFQHDAIHDIPQLLLLIPKGQDRIDLMTNRFVTQDHHHELILLDRFVPSLGTFMYASDLFPNKLHDLEGRFLRLALFKYHPYTIWNEVSSIDESNANYEQKPTLSIDGTESRIFLEFCSTFNCSLDISLDEAGEWGEIFDNRTGNGIIGAVVERRADIGVGALYSWHHESIYLSLSKPISRTGVTCITPKPRLLSGWLIPILPFSQNLWIAVLSTFLCMSCFSLFVNYMVDNVLNKENRRVDLCESFMIIGSIFILQSVLLRINRSKLVSQLIVMGSLLFVGLMIGNLYSGGLSSIMTIPRYEPPVDTLEDLANSNLPWASTHDAWIFSILMATQPTIIRILHNFQTHPKEVLHKHTKQLDMAYSVERLPYGHFAIGEYIDEEASHKFHLMKEDIYWENCVAMSTKTWPMMDQLDQLILIIFQSGIQRYWELQVVSKYENDEVQLAIATSRHPENDGPIVLQLSHLLGAFLMLGFGLAAGLATFMVEVMLGKFM</sequence>
<dbReference type="Pfam" id="PF00060">
    <property type="entry name" value="Lig_chan"/>
    <property type="match status" value="1"/>
</dbReference>
<dbReference type="GO" id="GO:0005886">
    <property type="term" value="C:plasma membrane"/>
    <property type="evidence" value="ECO:0007669"/>
    <property type="project" value="UniProtKB-SubCell"/>
</dbReference>
<dbReference type="Gene3D" id="3.40.190.10">
    <property type="entry name" value="Periplasmic binding protein-like II"/>
    <property type="match status" value="1"/>
</dbReference>
<keyword evidence="5 9" id="KW-1133">Transmembrane helix</keyword>
<keyword evidence="4 9" id="KW-0812">Transmembrane</keyword>
<organism evidence="11 12">
    <name type="scientific">Aedes aegypti</name>
    <name type="common">Yellowfever mosquito</name>
    <name type="synonym">Culex aegypti</name>
    <dbReference type="NCBI Taxonomy" id="7159"/>
    <lineage>
        <taxon>Eukaryota</taxon>
        <taxon>Metazoa</taxon>
        <taxon>Ecdysozoa</taxon>
        <taxon>Arthropoda</taxon>
        <taxon>Hexapoda</taxon>
        <taxon>Insecta</taxon>
        <taxon>Pterygota</taxon>
        <taxon>Neoptera</taxon>
        <taxon>Endopterygota</taxon>
        <taxon>Diptera</taxon>
        <taxon>Nematocera</taxon>
        <taxon>Culicoidea</taxon>
        <taxon>Culicidae</taxon>
        <taxon>Culicinae</taxon>
        <taxon>Aedini</taxon>
        <taxon>Aedes</taxon>
        <taxon>Stegomyia</taxon>
    </lineage>
</organism>
<evidence type="ECO:0000256" key="2">
    <source>
        <dbReference type="ARBA" id="ARBA00008685"/>
    </source>
</evidence>
<reference evidence="11" key="1">
    <citation type="submission" date="2005-10" db="EMBL/GenBank/DDBJ databases">
        <authorList>
            <person name="Loftus B.J."/>
            <person name="Nene V.M."/>
            <person name="Hannick L.I."/>
            <person name="Bidwell S."/>
            <person name="Haas B."/>
            <person name="Amedeo P."/>
            <person name="Orvis J."/>
            <person name="Wortman J.R."/>
            <person name="White O.R."/>
            <person name="Salzberg S."/>
            <person name="Shumway M."/>
            <person name="Koo H."/>
            <person name="Zhao Y."/>
            <person name="Holmes M."/>
            <person name="Miller J."/>
            <person name="Schatz M."/>
            <person name="Pop M."/>
            <person name="Pai G."/>
            <person name="Utterback T."/>
            <person name="Rogers Y.-H."/>
            <person name="Kravitz S."/>
            <person name="Fraser C.M."/>
        </authorList>
    </citation>
    <scope>NUCLEOTIDE SEQUENCE</scope>
    <source>
        <strain evidence="11">Liverpool</strain>
    </source>
</reference>
<dbReference type="Gene3D" id="1.10.287.70">
    <property type="match status" value="1"/>
</dbReference>
<comment type="subcellular location">
    <subcellularLocation>
        <location evidence="1">Cell membrane</location>
        <topology evidence="1">Multi-pass membrane protein</topology>
    </subcellularLocation>
</comment>
<dbReference type="Proteomes" id="UP000682892">
    <property type="component" value="Chromosome 1"/>
</dbReference>
<name>Q0C756_AEDAE</name>
<dbReference type="OMA" id="MYSIWRS"/>
<dbReference type="eggNOG" id="ENOG502S0WT">
    <property type="taxonomic scope" value="Eukaryota"/>
</dbReference>
<evidence type="ECO:0000256" key="3">
    <source>
        <dbReference type="ARBA" id="ARBA00022475"/>
    </source>
</evidence>
<comment type="similarity">
    <text evidence="2">Belongs to the glutamate-gated ion channel (TC 1.A.10.1) family.</text>
</comment>
<keyword evidence="6 9" id="KW-0472">Membrane</keyword>
<proteinExistence type="inferred from homology"/>
<evidence type="ECO:0000256" key="7">
    <source>
        <dbReference type="ARBA" id="ARBA00023170"/>
    </source>
</evidence>
<evidence type="ECO:0000313" key="12">
    <source>
        <dbReference type="Proteomes" id="UP000682892"/>
    </source>
</evidence>
<feature type="domain" description="Ionotropic glutamate receptor C-terminal" evidence="10">
    <location>
        <begin position="263"/>
        <end position="534"/>
    </location>
</feature>
<dbReference type="InterPro" id="IPR001320">
    <property type="entry name" value="Iontro_rcpt_C"/>
</dbReference>
<evidence type="ECO:0000256" key="4">
    <source>
        <dbReference type="ARBA" id="ARBA00022692"/>
    </source>
</evidence>
<dbReference type="GO" id="GO:0050906">
    <property type="term" value="P:detection of stimulus involved in sensory perception"/>
    <property type="evidence" value="ECO:0007669"/>
    <property type="project" value="UniProtKB-ARBA"/>
</dbReference>
<dbReference type="PANTHER" id="PTHR42643:SF40">
    <property type="entry name" value="IONOTROPIC RECEPTOR 41A-RELATED"/>
    <property type="match status" value="1"/>
</dbReference>
<dbReference type="AlphaFoldDB" id="Q0C756"/>
<keyword evidence="3" id="KW-1003">Cell membrane</keyword>
<evidence type="ECO:0000313" key="11">
    <source>
        <dbReference type="EMBL" id="EAT48971.1"/>
    </source>
</evidence>
<dbReference type="PaxDb" id="7159-AAEL000007-PA"/>
<evidence type="ECO:0000256" key="5">
    <source>
        <dbReference type="ARBA" id="ARBA00022989"/>
    </source>
</evidence>
<keyword evidence="7" id="KW-0675">Receptor</keyword>
<dbReference type="PhylomeDB" id="Q0C756"/>
<reference evidence="11" key="2">
    <citation type="journal article" date="2007" name="Science">
        <title>Genome sequence of Aedes aegypti, a major arbovirus vector.</title>
        <authorList>
            <person name="Nene V."/>
            <person name="Wortman J.R."/>
            <person name="Lawson D."/>
            <person name="Haas B."/>
            <person name="Kodira C."/>
            <person name="Tu Z.J."/>
            <person name="Loftus B."/>
            <person name="Xi Z."/>
            <person name="Megy K."/>
            <person name="Grabherr M."/>
            <person name="Ren Q."/>
            <person name="Zdobnov E.M."/>
            <person name="Lobo N.F."/>
            <person name="Campbell K.S."/>
            <person name="Brown S.E."/>
            <person name="Bonaldo M.F."/>
            <person name="Zhu J."/>
            <person name="Sinkins S.P."/>
            <person name="Hogenkamp D.G."/>
            <person name="Amedeo P."/>
            <person name="Arensburger P."/>
            <person name="Atkinson P.W."/>
            <person name="Bidwell S."/>
            <person name="Biedler J."/>
            <person name="Birney E."/>
            <person name="Bruggner R.V."/>
            <person name="Costas J."/>
            <person name="Coy M.R."/>
            <person name="Crabtree J."/>
            <person name="Crawford M."/>
            <person name="Debruyn B."/>
            <person name="Decaprio D."/>
            <person name="Eiglmeier K."/>
            <person name="Eisenstadt E."/>
            <person name="El-Dorry H."/>
            <person name="Gelbart W.M."/>
            <person name="Gomes S.L."/>
            <person name="Hammond M."/>
            <person name="Hannick L.I."/>
            <person name="Hogan J.R."/>
            <person name="Holmes M.H."/>
            <person name="Jaffe D."/>
            <person name="Johnston J.S."/>
            <person name="Kennedy R.C."/>
            <person name="Koo H."/>
            <person name="Kravitz S."/>
            <person name="Kriventseva E.V."/>
            <person name="Kulp D."/>
            <person name="Labutti K."/>
            <person name="Lee E."/>
            <person name="Li S."/>
            <person name="Lovin D.D."/>
            <person name="Mao C."/>
            <person name="Mauceli E."/>
            <person name="Menck C.F."/>
            <person name="Miller J.R."/>
            <person name="Montgomery P."/>
            <person name="Mori A."/>
            <person name="Nascimento A.L."/>
            <person name="Naveira H.F."/>
            <person name="Nusbaum C."/>
            <person name="O'leary S."/>
            <person name="Orvis J."/>
            <person name="Pertea M."/>
            <person name="Quesneville H."/>
            <person name="Reidenbach K.R."/>
            <person name="Rogers Y.H."/>
            <person name="Roth C.W."/>
            <person name="Schneider J.R."/>
            <person name="Schatz M."/>
            <person name="Shumway M."/>
            <person name="Stanke M."/>
            <person name="Stinson E.O."/>
            <person name="Tubio J.M."/>
            <person name="Vanzee J.P."/>
            <person name="Verjovski-Almeida S."/>
            <person name="Werner D."/>
            <person name="White O."/>
            <person name="Wyder S."/>
            <person name="Zeng Q."/>
            <person name="Zhao Q."/>
            <person name="Zhao Y."/>
            <person name="Hill C.A."/>
            <person name="Raikhel A.S."/>
            <person name="Soares M.B."/>
            <person name="Knudson D.L."/>
            <person name="Lee N.H."/>
            <person name="Galagan J."/>
            <person name="Salzberg S.L."/>
            <person name="Paulsen I.T."/>
            <person name="Dimopoulos G."/>
            <person name="Collins F.H."/>
            <person name="Birren B."/>
            <person name="Fraser-Liggett C.M."/>
            <person name="Severson D.W."/>
        </authorList>
    </citation>
    <scope>NUCLEOTIDE SEQUENCE [LARGE SCALE GENOMIC DNA]</scope>
    <source>
        <strain evidence="11">Liverpool</strain>
    </source>
</reference>
<feature type="transmembrane region" description="Helical" evidence="9">
    <location>
        <begin position="299"/>
        <end position="320"/>
    </location>
</feature>
<dbReference type="PANTHER" id="PTHR42643">
    <property type="entry name" value="IONOTROPIC RECEPTOR 20A-RELATED"/>
    <property type="match status" value="1"/>
</dbReference>
<evidence type="ECO:0000256" key="6">
    <source>
        <dbReference type="ARBA" id="ARBA00023136"/>
    </source>
</evidence>